<dbReference type="GO" id="GO:0003677">
    <property type="term" value="F:DNA binding"/>
    <property type="evidence" value="ECO:0007669"/>
    <property type="project" value="UniProtKB-KW"/>
</dbReference>
<accession>A0A249DXK4</accession>
<keyword evidence="1" id="KW-0238">DNA-binding</keyword>
<dbReference type="OrthoDB" id="5881059at2"/>
<dbReference type="NCBIfam" id="TIGR02443">
    <property type="entry name" value="YheV family putative zinc ribbon protein"/>
    <property type="match status" value="1"/>
</dbReference>
<proteinExistence type="predicted"/>
<organism evidence="1 2">
    <name type="scientific">Candidatus Hamiltonella defensa</name>
    <name type="common">Bemisia tabaci</name>
    <dbReference type="NCBI Taxonomy" id="672795"/>
    <lineage>
        <taxon>Bacteria</taxon>
        <taxon>Pseudomonadati</taxon>
        <taxon>Pseudomonadota</taxon>
        <taxon>Gammaproteobacteria</taxon>
        <taxon>Enterobacterales</taxon>
        <taxon>Enterobacteriaceae</taxon>
        <taxon>aphid secondary symbionts</taxon>
        <taxon>Candidatus Williamhamiltonella</taxon>
    </lineage>
</organism>
<name>A0A249DXK4_9ENTR</name>
<sequence length="67" mass="7767">MNRKRKRFIAGGVCPKCHSMDTLAILYEEQGEKMECVKCGYHEYQKNDADLKSNQDPENIIGRFSLK</sequence>
<protein>
    <submittedName>
        <fullName evidence="1">DNA-binding protein</fullName>
    </submittedName>
</protein>
<reference evidence="2" key="1">
    <citation type="submission" date="2016-06" db="EMBL/GenBank/DDBJ databases">
        <authorList>
            <person name="Chen W."/>
            <person name="Hasegawa D.K."/>
        </authorList>
    </citation>
    <scope>NUCLEOTIDE SEQUENCE [LARGE SCALE GENOMIC DNA]</scope>
    <source>
        <strain evidence="2">MEAM1</strain>
    </source>
</reference>
<evidence type="ECO:0000313" key="1">
    <source>
        <dbReference type="EMBL" id="ASX26273.1"/>
    </source>
</evidence>
<dbReference type="Proteomes" id="UP000216438">
    <property type="component" value="Chromosome"/>
</dbReference>
<dbReference type="EMBL" id="CP016303">
    <property type="protein sequence ID" value="ASX26273.1"/>
    <property type="molecule type" value="Genomic_DNA"/>
</dbReference>
<dbReference type="InterPro" id="IPR012658">
    <property type="entry name" value="YheV"/>
</dbReference>
<reference evidence="1 2" key="2">
    <citation type="submission" date="2017-09" db="EMBL/GenBank/DDBJ databases">
        <title>The genome of whitefly Bemisia tabaci, a global crop pest, provides novel insights into virus transmission, host adaptation and insecticide resistance.</title>
        <authorList>
            <person name="Kaur N."/>
            <person name="Kliot A."/>
            <person name="Pinheiro P.V."/>
            <person name="Luan J."/>
            <person name="Zheng Y."/>
            <person name="Liu W."/>
            <person name="Sun H."/>
            <person name="Yang X."/>
            <person name="Xu Y."/>
            <person name="Luo Y."/>
            <person name="Kruse A."/>
            <person name="Fisher T.W."/>
            <person name="Nelson D.R."/>
            <person name="Elimelech M."/>
            <person name="MacCoss M."/>
            <person name="Johnson R."/>
            <person name="Cohen E."/>
            <person name="Hunter W.B."/>
            <person name="Brown J.K."/>
            <person name="Jander G."/>
            <person name="Cilia M."/>
            <person name="Douglas A.E."/>
            <person name="Ghanim M."/>
            <person name="Simmons A.M."/>
            <person name="Wintermantel W.M."/>
            <person name="Ling K.-S."/>
            <person name="Fei Z."/>
        </authorList>
    </citation>
    <scope>NUCLEOTIDE SEQUENCE [LARGE SCALE GENOMIC DNA]</scope>
    <source>
        <strain evidence="1 2">MEAM1</strain>
    </source>
</reference>
<dbReference type="RefSeq" id="WP_016857316.1">
    <property type="nucleotide sequence ID" value="NZ_CP016303.1"/>
</dbReference>
<evidence type="ECO:0000313" key="2">
    <source>
        <dbReference type="Proteomes" id="UP000216438"/>
    </source>
</evidence>
<dbReference type="AlphaFoldDB" id="A0A249DXK4"/>
<gene>
    <name evidence="1" type="ORF">BA171_04075</name>
</gene>
<dbReference type="Pfam" id="PF09526">
    <property type="entry name" value="DUF2387"/>
    <property type="match status" value="1"/>
</dbReference>